<dbReference type="InterPro" id="IPR029058">
    <property type="entry name" value="AB_hydrolase_fold"/>
</dbReference>
<evidence type="ECO:0000313" key="1">
    <source>
        <dbReference type="EMBL" id="KAG7294029.1"/>
    </source>
</evidence>
<sequence>MERETEESPHTAQYETKTPLTQGHRLLTIHDRAINFLADIRFHQSILLPPNPENGRSLPLRVTYSDIGHPEGEPLIVCGGLYGSRYSLAQADDLAKQHRVRLITPDKPGIGGTGPVDIHHKVNTWFEIVRALAHHLNLKHISLLGHSSGAIYILNSLLHLRHLLHPARPYAALFTPWVHPSHSGRDAPTPHVASLLPDWAIHKWYDASHFLSVHDVTPNLGPSTARPGVKMDNEGSLTRAVDEKIMEYALLEDVEGVSQEALFCLKRGGEGAWGGWEDYGEFVPLLKRQEEGRGERDARIELDVYFSEEDNSSGVSGSKWFDELWKEKIGEWIRYESTTVPGTTHETIMRAESGALGSVFARITEMRKGEE</sequence>
<comment type="caution">
    <text evidence="1">The sequence shown here is derived from an EMBL/GenBank/DDBJ whole genome shotgun (WGS) entry which is preliminary data.</text>
</comment>
<evidence type="ECO:0000313" key="2">
    <source>
        <dbReference type="Proteomes" id="UP001197093"/>
    </source>
</evidence>
<dbReference type="PANTHER" id="PTHR43433">
    <property type="entry name" value="HYDROLASE, ALPHA/BETA FOLD FAMILY PROTEIN"/>
    <property type="match status" value="1"/>
</dbReference>
<proteinExistence type="predicted"/>
<protein>
    <recommendedName>
        <fullName evidence="3">AB hydrolase-1 domain-containing protein</fullName>
    </recommendedName>
</protein>
<organism evidence="1 2">
    <name type="scientific">Staphylotrichum longicolle</name>
    <dbReference type="NCBI Taxonomy" id="669026"/>
    <lineage>
        <taxon>Eukaryota</taxon>
        <taxon>Fungi</taxon>
        <taxon>Dikarya</taxon>
        <taxon>Ascomycota</taxon>
        <taxon>Pezizomycotina</taxon>
        <taxon>Sordariomycetes</taxon>
        <taxon>Sordariomycetidae</taxon>
        <taxon>Sordariales</taxon>
        <taxon>Chaetomiaceae</taxon>
        <taxon>Staphylotrichum</taxon>
    </lineage>
</organism>
<name>A0AAD4F6H8_9PEZI</name>
<reference evidence="1" key="1">
    <citation type="submission" date="2023-02" db="EMBL/GenBank/DDBJ databases">
        <authorList>
            <person name="Palmer J.M."/>
        </authorList>
    </citation>
    <scope>NUCLEOTIDE SEQUENCE</scope>
    <source>
        <strain evidence="1">FW57</strain>
    </source>
</reference>
<dbReference type="AlphaFoldDB" id="A0AAD4F6H8"/>
<accession>A0AAD4F6H8</accession>
<dbReference type="Proteomes" id="UP001197093">
    <property type="component" value="Unassembled WGS sequence"/>
</dbReference>
<gene>
    <name evidence="1" type="ORF">NEMBOFW57_004091</name>
</gene>
<dbReference type="Gene3D" id="3.40.50.1820">
    <property type="entry name" value="alpha/beta hydrolase"/>
    <property type="match status" value="1"/>
</dbReference>
<dbReference type="InterPro" id="IPR050471">
    <property type="entry name" value="AB_hydrolase"/>
</dbReference>
<dbReference type="PANTHER" id="PTHR43433:SF10">
    <property type="entry name" value="AB HYDROLASE-1 DOMAIN-CONTAINING PROTEIN"/>
    <property type="match status" value="1"/>
</dbReference>
<evidence type="ECO:0008006" key="3">
    <source>
        <dbReference type="Google" id="ProtNLM"/>
    </source>
</evidence>
<dbReference type="SUPFAM" id="SSF53474">
    <property type="entry name" value="alpha/beta-Hydrolases"/>
    <property type="match status" value="1"/>
</dbReference>
<dbReference type="EMBL" id="JAHCVI010000001">
    <property type="protein sequence ID" value="KAG7294029.1"/>
    <property type="molecule type" value="Genomic_DNA"/>
</dbReference>
<keyword evidence="2" id="KW-1185">Reference proteome</keyword>